<accession>A0A6J3ISN8</accession>
<feature type="compositionally biased region" description="Polar residues" evidence="1">
    <location>
        <begin position="50"/>
        <end position="62"/>
    </location>
</feature>
<feature type="compositionally biased region" description="Gly residues" evidence="1">
    <location>
        <begin position="75"/>
        <end position="87"/>
    </location>
</feature>
<evidence type="ECO:0000256" key="1">
    <source>
        <dbReference type="SAM" id="MobiDB-lite"/>
    </source>
</evidence>
<organism evidence="2 3">
    <name type="scientific">Sapajus apella</name>
    <name type="common">Brown-capped capuchin</name>
    <name type="synonym">Cebus apella</name>
    <dbReference type="NCBI Taxonomy" id="9515"/>
    <lineage>
        <taxon>Eukaryota</taxon>
        <taxon>Metazoa</taxon>
        <taxon>Chordata</taxon>
        <taxon>Craniata</taxon>
        <taxon>Vertebrata</taxon>
        <taxon>Euteleostomi</taxon>
        <taxon>Mammalia</taxon>
        <taxon>Eutheria</taxon>
        <taxon>Euarchontoglires</taxon>
        <taxon>Primates</taxon>
        <taxon>Haplorrhini</taxon>
        <taxon>Platyrrhini</taxon>
        <taxon>Cebidae</taxon>
        <taxon>Cebinae</taxon>
        <taxon>Sapajus</taxon>
    </lineage>
</organism>
<dbReference type="AlphaFoldDB" id="A0A6J3ISN8"/>
<evidence type="ECO:0000313" key="2">
    <source>
        <dbReference type="Proteomes" id="UP000504640"/>
    </source>
</evidence>
<keyword evidence="2" id="KW-1185">Reference proteome</keyword>
<dbReference type="RefSeq" id="XP_032145561.1">
    <property type="nucleotide sequence ID" value="XM_032289670.1"/>
</dbReference>
<name>A0A6J3ISN8_SAPAP</name>
<reference evidence="3" key="1">
    <citation type="submission" date="2025-08" db="UniProtKB">
        <authorList>
            <consortium name="RefSeq"/>
        </authorList>
    </citation>
    <scope>IDENTIFICATION</scope>
    <source>
        <tissue evidence="3">Blood</tissue>
    </source>
</reference>
<sequence>MVSRCKLRCFRAFPRARPLPPARAPQAHTHSRTHARTHALPGEGRAAASTACNRHTINNNRFLRSGLASRSPASAGGGGGRGAGSTGWGRPPARPPASRWGSPLRLTHPAGRPSGPPRARAVPSLPLAGALAPTPSPRYIPEQINK</sequence>
<proteinExistence type="predicted"/>
<feature type="compositionally biased region" description="Low complexity" evidence="1">
    <location>
        <begin position="109"/>
        <end position="124"/>
    </location>
</feature>
<protein>
    <submittedName>
        <fullName evidence="3">Uncharacterized protein LOC116559205</fullName>
    </submittedName>
</protein>
<dbReference type="GeneID" id="116559205"/>
<gene>
    <name evidence="3" type="primary">LOC116559205</name>
</gene>
<feature type="compositionally biased region" description="Low complexity" evidence="1">
    <location>
        <begin position="64"/>
        <end position="74"/>
    </location>
</feature>
<evidence type="ECO:0000313" key="3">
    <source>
        <dbReference type="RefSeq" id="XP_032145561.1"/>
    </source>
</evidence>
<feature type="region of interest" description="Disordered" evidence="1">
    <location>
        <begin position="17"/>
        <end position="146"/>
    </location>
</feature>
<dbReference type="Proteomes" id="UP000504640">
    <property type="component" value="Unplaced"/>
</dbReference>